<feature type="domain" description="Ribosomal RNA adenine methylase transferase N-terminal" evidence="13">
    <location>
        <begin position="38"/>
        <end position="231"/>
    </location>
</feature>
<dbReference type="InterPro" id="IPR001737">
    <property type="entry name" value="KsgA/Erm"/>
</dbReference>
<dbReference type="PANTHER" id="PTHR11727">
    <property type="entry name" value="DIMETHYLADENOSINE TRANSFERASE"/>
    <property type="match status" value="1"/>
</dbReference>
<comment type="caution">
    <text evidence="14">The sequence shown here is derived from an EMBL/GenBank/DDBJ whole genome shotgun (WGS) entry which is preliminary data.</text>
</comment>
<sequence>MASTSKLPPLPALRDFIHMYQLKATKVLSQNYIMDMNINRKVVRSSGLKPNGYALEIGPGPGGITRAILEKNPQRFDVVEIDNQFKEPLEVLREASDNVLNIHMGNVLKTDLGEIMEEAGLQKVPWWDEPPNYRLIGNLPFNIASPLIIQMLRHMAWRRGPWGFGRVPLTLTFQLEVAKRICSPIDCDERSRISIVSQFVSDPKLVFVIPGQCFVPRPQVDVGVVTFVPREEPLIETSFEIVEKVARHVFHYRQKNIIHPVKTLYPPTMAKDMAHDLLKNCRLNPTYKPYQLGIPDFADICLYYEKQCRETPGLYAYHYFQHKRHDFAQFASKPDAFPPTFDVLKQKQPNFKHGISLAQTNQSF</sequence>
<evidence type="ECO:0000256" key="10">
    <source>
        <dbReference type="ARBA" id="ARBA00023163"/>
    </source>
</evidence>
<feature type="binding site" evidence="11">
    <location>
        <position position="80"/>
    </location>
    <ligand>
        <name>S-adenosyl-L-methionine</name>
        <dbReference type="ChEBI" id="CHEBI:59789"/>
    </ligand>
</feature>
<evidence type="ECO:0000313" key="14">
    <source>
        <dbReference type="EMBL" id="CAD5205582.1"/>
    </source>
</evidence>
<dbReference type="GO" id="GO:0034246">
    <property type="term" value="F:mitochondrial transcription factor activity"/>
    <property type="evidence" value="ECO:0007669"/>
    <property type="project" value="TreeGrafter"/>
</dbReference>
<feature type="binding site" evidence="11">
    <location>
        <position position="58"/>
    </location>
    <ligand>
        <name>S-adenosyl-L-methionine</name>
        <dbReference type="ChEBI" id="CHEBI:59789"/>
    </ligand>
</feature>
<comment type="caution">
    <text evidence="11">Lacks conserved residue(s) required for the propagation of feature annotation.</text>
</comment>
<keyword evidence="4 11" id="KW-0808">Transferase</keyword>
<keyword evidence="6 11" id="KW-0694">RNA-binding</keyword>
<dbReference type="EMBL" id="CAJFCW020000001">
    <property type="protein sequence ID" value="CAG9078180.1"/>
    <property type="molecule type" value="Genomic_DNA"/>
</dbReference>
<evidence type="ECO:0000256" key="12">
    <source>
        <dbReference type="RuleBase" id="RU362106"/>
    </source>
</evidence>
<dbReference type="FunFam" id="1.10.8.100:FF:000006">
    <property type="entry name" value="rRNA adenine N(6)-methyltransferase"/>
    <property type="match status" value="1"/>
</dbReference>
<evidence type="ECO:0000256" key="2">
    <source>
        <dbReference type="ARBA" id="ARBA00022552"/>
    </source>
</evidence>
<evidence type="ECO:0000256" key="3">
    <source>
        <dbReference type="ARBA" id="ARBA00022603"/>
    </source>
</evidence>
<dbReference type="OrthoDB" id="16079at2759"/>
<evidence type="ECO:0000256" key="5">
    <source>
        <dbReference type="ARBA" id="ARBA00022691"/>
    </source>
</evidence>
<proteinExistence type="inferred from homology"/>
<keyword evidence="9" id="KW-0496">Mitochondrion</keyword>
<evidence type="ECO:0000259" key="13">
    <source>
        <dbReference type="SMART" id="SM00650"/>
    </source>
</evidence>
<reference evidence="14" key="1">
    <citation type="submission" date="2020-09" db="EMBL/GenBank/DDBJ databases">
        <authorList>
            <person name="Kikuchi T."/>
        </authorList>
    </citation>
    <scope>NUCLEOTIDE SEQUENCE</scope>
    <source>
        <strain evidence="14">SH1</strain>
    </source>
</reference>
<dbReference type="GO" id="GO:0006391">
    <property type="term" value="P:transcription initiation at mitochondrial promoter"/>
    <property type="evidence" value="ECO:0007669"/>
    <property type="project" value="TreeGrafter"/>
</dbReference>
<keyword evidence="2 12" id="KW-0698">rRNA processing</keyword>
<evidence type="ECO:0000256" key="9">
    <source>
        <dbReference type="ARBA" id="ARBA00023128"/>
    </source>
</evidence>
<evidence type="ECO:0000313" key="15">
    <source>
        <dbReference type="Proteomes" id="UP000614601"/>
    </source>
</evidence>
<dbReference type="Pfam" id="PF00398">
    <property type="entry name" value="RrnaAD"/>
    <property type="match status" value="1"/>
</dbReference>
<evidence type="ECO:0000256" key="4">
    <source>
        <dbReference type="ARBA" id="ARBA00022679"/>
    </source>
</evidence>
<dbReference type="EC" id="2.1.1.-" evidence="12"/>
<feature type="binding site" evidence="11">
    <location>
        <position position="31"/>
    </location>
    <ligand>
        <name>S-adenosyl-L-methionine</name>
        <dbReference type="ChEBI" id="CHEBI:59789"/>
    </ligand>
</feature>
<comment type="subcellular location">
    <subcellularLocation>
        <location evidence="1">Mitochondrion</location>
    </subcellularLocation>
</comment>
<evidence type="ECO:0000256" key="11">
    <source>
        <dbReference type="PROSITE-ProRule" id="PRU01026"/>
    </source>
</evidence>
<dbReference type="EMBL" id="CAJFDH010000001">
    <property type="protein sequence ID" value="CAD5205582.1"/>
    <property type="molecule type" value="Genomic_DNA"/>
</dbReference>
<protein>
    <recommendedName>
        <fullName evidence="12">rRNA adenine N(6)-methyltransferase</fullName>
        <ecNumber evidence="12">2.1.1.-</ecNumber>
    </recommendedName>
</protein>
<dbReference type="FunFam" id="3.40.50.150:FF:000109">
    <property type="entry name" value="rRNA adenine N(6)-methyltransferase"/>
    <property type="match status" value="1"/>
</dbReference>
<dbReference type="InterPro" id="IPR020598">
    <property type="entry name" value="rRNA_Ade_methylase_Trfase_N"/>
</dbReference>
<dbReference type="Gene3D" id="1.10.8.100">
    <property type="entry name" value="Ribosomal RNA adenine dimethylase-like, domain 2"/>
    <property type="match status" value="1"/>
</dbReference>
<keyword evidence="8" id="KW-0805">Transcription regulation</keyword>
<accession>A0A811JQG5</accession>
<evidence type="ECO:0000256" key="6">
    <source>
        <dbReference type="ARBA" id="ARBA00022884"/>
    </source>
</evidence>
<evidence type="ECO:0000256" key="1">
    <source>
        <dbReference type="ARBA" id="ARBA00004173"/>
    </source>
</evidence>
<keyword evidence="5 11" id="KW-0949">S-adenosyl-L-methionine</keyword>
<dbReference type="GO" id="GO:0000179">
    <property type="term" value="F:rRNA (adenine-N6,N6-)-dimethyltransferase activity"/>
    <property type="evidence" value="ECO:0007669"/>
    <property type="project" value="UniProtKB-UniRule"/>
</dbReference>
<dbReference type="Proteomes" id="UP000614601">
    <property type="component" value="Unassembled WGS sequence"/>
</dbReference>
<keyword evidence="3 11" id="KW-0489">Methyltransferase</keyword>
<dbReference type="Gene3D" id="3.40.50.150">
    <property type="entry name" value="Vaccinia Virus protein VP39"/>
    <property type="match status" value="1"/>
</dbReference>
<comment type="similarity">
    <text evidence="11 12">Belongs to the class I-like SAM-binding methyltransferase superfamily. rRNA adenine N(6)-methyltransferase family.</text>
</comment>
<evidence type="ECO:0000256" key="8">
    <source>
        <dbReference type="ARBA" id="ARBA00023015"/>
    </source>
</evidence>
<dbReference type="InterPro" id="IPR029063">
    <property type="entry name" value="SAM-dependent_MTases_sf"/>
</dbReference>
<keyword evidence="15" id="KW-1185">Reference proteome</keyword>
<dbReference type="PANTHER" id="PTHR11727:SF17">
    <property type="entry name" value="DIMETHYLADENOSINE TRANSFERASE 1, MITOCHONDRIAL"/>
    <property type="match status" value="1"/>
</dbReference>
<evidence type="ECO:0000256" key="7">
    <source>
        <dbReference type="ARBA" id="ARBA00022946"/>
    </source>
</evidence>
<name>A0A811JQG5_9BILA</name>
<keyword evidence="7" id="KW-0809">Transit peptide</keyword>
<dbReference type="InterPro" id="IPR023165">
    <property type="entry name" value="rRNA_Ade_diMease-like_C"/>
</dbReference>
<feature type="binding site" evidence="11">
    <location>
        <position position="33"/>
    </location>
    <ligand>
        <name>S-adenosyl-L-methionine</name>
        <dbReference type="ChEBI" id="CHEBI:59789"/>
    </ligand>
</feature>
<organism evidence="14 15">
    <name type="scientific">Bursaphelenchus okinawaensis</name>
    <dbReference type="NCBI Taxonomy" id="465554"/>
    <lineage>
        <taxon>Eukaryota</taxon>
        <taxon>Metazoa</taxon>
        <taxon>Ecdysozoa</taxon>
        <taxon>Nematoda</taxon>
        <taxon>Chromadorea</taxon>
        <taxon>Rhabditida</taxon>
        <taxon>Tylenchina</taxon>
        <taxon>Tylenchomorpha</taxon>
        <taxon>Aphelenchoidea</taxon>
        <taxon>Aphelenchoididae</taxon>
        <taxon>Bursaphelenchus</taxon>
    </lineage>
</organism>
<dbReference type="PROSITE" id="PS01131">
    <property type="entry name" value="RRNA_A_DIMETH"/>
    <property type="match status" value="1"/>
</dbReference>
<gene>
    <name evidence="14" type="ORF">BOKJ2_LOCUS266</name>
</gene>
<keyword evidence="10" id="KW-0804">Transcription</keyword>
<feature type="binding site" evidence="11">
    <location>
        <position position="138"/>
    </location>
    <ligand>
        <name>S-adenosyl-L-methionine</name>
        <dbReference type="ChEBI" id="CHEBI:59789"/>
    </ligand>
</feature>
<dbReference type="SUPFAM" id="SSF53335">
    <property type="entry name" value="S-adenosyl-L-methionine-dependent methyltransferases"/>
    <property type="match status" value="1"/>
</dbReference>
<dbReference type="GO" id="GO:0005759">
    <property type="term" value="C:mitochondrial matrix"/>
    <property type="evidence" value="ECO:0007669"/>
    <property type="project" value="TreeGrafter"/>
</dbReference>
<dbReference type="Proteomes" id="UP000783686">
    <property type="component" value="Unassembled WGS sequence"/>
</dbReference>
<dbReference type="PROSITE" id="PS51689">
    <property type="entry name" value="SAM_RNA_A_N6_MT"/>
    <property type="match status" value="1"/>
</dbReference>
<dbReference type="SMART" id="SM00650">
    <property type="entry name" value="rADc"/>
    <property type="match status" value="1"/>
</dbReference>
<dbReference type="InterPro" id="IPR020596">
    <property type="entry name" value="rRNA_Ade_Mease_Trfase_CS"/>
</dbReference>
<dbReference type="GO" id="GO:0003723">
    <property type="term" value="F:RNA binding"/>
    <property type="evidence" value="ECO:0007669"/>
    <property type="project" value="UniProtKB-UniRule"/>
</dbReference>
<dbReference type="AlphaFoldDB" id="A0A811JQG5"/>